<dbReference type="AlphaFoldDB" id="A0A0D0X7D9"/>
<evidence type="ECO:0000256" key="1">
    <source>
        <dbReference type="ARBA" id="ARBA00001462"/>
    </source>
</evidence>
<dbReference type="InterPro" id="IPR005193">
    <property type="entry name" value="GH62_arabinosidase"/>
</dbReference>
<evidence type="ECO:0000256" key="3">
    <source>
        <dbReference type="ARBA" id="ARBA00022525"/>
    </source>
</evidence>
<reference evidence="13 14" key="1">
    <citation type="submission" date="2015-01" db="EMBL/GenBank/DDBJ databases">
        <title>Sequencing and annotation of Micromonospora carbonacea strain JXNU-1 genome.</title>
        <authorList>
            <person name="Long Z."/>
            <person name="Huang Y."/>
            <person name="Jiang Y."/>
        </authorList>
    </citation>
    <scope>NUCLEOTIDE SEQUENCE [LARGE SCALE GENOMIC DNA]</scope>
    <source>
        <strain evidence="13 14">JXNU-1</strain>
    </source>
</reference>
<dbReference type="InterPro" id="IPR001000">
    <property type="entry name" value="GH10_dom"/>
</dbReference>
<keyword evidence="8 10" id="KW-0326">Glycosidase</keyword>
<dbReference type="Pfam" id="PF00331">
    <property type="entry name" value="Glyco_hydro_10"/>
    <property type="match status" value="1"/>
</dbReference>
<dbReference type="PANTHER" id="PTHR40631">
    <property type="entry name" value="ALPHA-L-ARABINOFURANOSIDASE AXHA-2-RELATED"/>
    <property type="match status" value="1"/>
</dbReference>
<dbReference type="PATRIC" id="fig|47853.6.peg.2238"/>
<feature type="compositionally biased region" description="Pro residues" evidence="11">
    <location>
        <begin position="505"/>
        <end position="519"/>
    </location>
</feature>
<keyword evidence="7 10" id="KW-0119">Carbohydrate metabolism</keyword>
<dbReference type="Pfam" id="PF00652">
    <property type="entry name" value="Ricin_B_lectin"/>
    <property type="match status" value="1"/>
</dbReference>
<feature type="region of interest" description="Disordered" evidence="11">
    <location>
        <begin position="343"/>
        <end position="371"/>
    </location>
</feature>
<evidence type="ECO:0000256" key="8">
    <source>
        <dbReference type="ARBA" id="ARBA00023295"/>
    </source>
</evidence>
<evidence type="ECO:0000256" key="7">
    <source>
        <dbReference type="ARBA" id="ARBA00023277"/>
    </source>
</evidence>
<dbReference type="Pfam" id="PF03664">
    <property type="entry name" value="Glyco_hydro_62"/>
    <property type="match status" value="1"/>
</dbReference>
<dbReference type="InterPro" id="IPR000772">
    <property type="entry name" value="Ricin_B_lectin"/>
</dbReference>
<feature type="region of interest" description="Disordered" evidence="11">
    <location>
        <begin position="493"/>
        <end position="519"/>
    </location>
</feature>
<keyword evidence="4 13" id="KW-0858">Xylan degradation</keyword>
<protein>
    <recommendedName>
        <fullName evidence="10">Beta-xylanase</fullName>
        <ecNumber evidence="10">3.2.1.8</ecNumber>
    </recommendedName>
</protein>
<dbReference type="GO" id="GO:0045493">
    <property type="term" value="P:xylan catabolic process"/>
    <property type="evidence" value="ECO:0007669"/>
    <property type="project" value="UniProtKB-KW"/>
</dbReference>
<evidence type="ECO:0000256" key="10">
    <source>
        <dbReference type="RuleBase" id="RU361174"/>
    </source>
</evidence>
<dbReference type="CDD" id="cd23418">
    <property type="entry name" value="beta-trefoil_Ricin_XLN-like"/>
    <property type="match status" value="1"/>
</dbReference>
<dbReference type="InterPro" id="IPR023296">
    <property type="entry name" value="Glyco_hydro_beta-prop_sf"/>
</dbReference>
<evidence type="ECO:0000256" key="9">
    <source>
        <dbReference type="ARBA" id="ARBA00023326"/>
    </source>
</evidence>
<comment type="catalytic activity">
    <reaction evidence="1">
        <text>Hydrolysis of terminal non-reducing alpha-L-arabinofuranoside residues in alpha-L-arabinosides.</text>
        <dbReference type="EC" id="3.2.1.55"/>
    </reaction>
</comment>
<sequence>MAMSPSLHRGGRRRRRSPAVRALLAGAVSAVTVAAVVVMMPSANAAASTLGAAAAQSGRYFGTAIAGGRLNDSTYSTIAGREFNMITAENEMKPDATEPNQNQFNFSAGDQIYNWATQRGLKVRGHTLAWHAQQPPWMERMSGSALRSAMINHINGVMAHYKGKLAAWDVVNEAFNEDGSRRQSNLQGTGNDWIEVAFRTARAADPSVKLCYNDYNIENWSYGKTQGVYRMIQDFKSRGVPIDCVGLQTHFTGGSSLPSNFQTTLSSFAALGVDVALTEVDVTNASTTQYAGLTQACLNVPRCIGITVWGVRDSDSWRSNENPLLFDGGGNKKAAYTSVLNALNAAPPTSGPTTGPPTTPPPTTTPPPSGGAGRIVGVQSGRCVDVPNATQTNGTRVQLYDCNGQSNQQWTYTAGKQLMVYGSKCLDANGAATANGTGIIIWDCNGQSNQQWNVNSNGTISGVQSGRCLDVWGTGNGQQIQLYDCHGQANQQWRTDFGGGTTPPTSTPPTTPPPTTPPPGGCALPSTYRWSSTGALTSPKNGWVSLKDFTNVVYNGKHLVYGSYVNSSGQYSSMNFSTFTNWSDMASASQNGMSQGTVAPTLLYFAPKNVWVLAYQWGPTSFSYKTSSDPTNANGWSSAQTLSTATLPDAPYGVIDQTLIGDDQNMYLFFAGDNGKIYRSSMPIGNFPGSFGSSYTTIMTDSTNNLFEGVEVYKVAGQNQYLMIVEAIGSQGQRYFRSFTSNSLSGSWTPQAASESNPFAGKANSGATWTNDISHGDLVRTNPDQTKTVDACNLQLLYQGKDPNAGGDYNLLPWRPGVLTLQR</sequence>
<keyword evidence="6 10" id="KW-0378">Hydrolase</keyword>
<keyword evidence="14" id="KW-1185">Reference proteome</keyword>
<evidence type="ECO:0000259" key="12">
    <source>
        <dbReference type="PROSITE" id="PS51760"/>
    </source>
</evidence>
<dbReference type="GO" id="GO:0031176">
    <property type="term" value="F:endo-1,4-beta-xylanase activity"/>
    <property type="evidence" value="ECO:0007669"/>
    <property type="project" value="UniProtKB-EC"/>
</dbReference>
<accession>A0A0D0X7D9</accession>
<dbReference type="EC" id="3.2.1.8" evidence="10"/>
<feature type="domain" description="GH10" evidence="12">
    <location>
        <begin position="44"/>
        <end position="342"/>
    </location>
</feature>
<gene>
    <name evidence="13" type="ORF">TK50_10535</name>
</gene>
<evidence type="ECO:0000256" key="5">
    <source>
        <dbReference type="ARBA" id="ARBA00022729"/>
    </source>
</evidence>
<dbReference type="SUPFAM" id="SSF51445">
    <property type="entry name" value="(Trans)glycosidases"/>
    <property type="match status" value="1"/>
</dbReference>
<dbReference type="PANTHER" id="PTHR40631:SF1">
    <property type="entry name" value="ALPHA-L-ARABINOFURANOSIDASE AXHA-2-RELATED"/>
    <property type="match status" value="1"/>
</dbReference>
<dbReference type="GeneID" id="301304570"/>
<keyword evidence="9 10" id="KW-0624">Polysaccharide degradation</keyword>
<dbReference type="PRINTS" id="PR00134">
    <property type="entry name" value="GLHYDRLASE10"/>
</dbReference>
<dbReference type="GO" id="GO:0046373">
    <property type="term" value="P:L-arabinose metabolic process"/>
    <property type="evidence" value="ECO:0007669"/>
    <property type="project" value="InterPro"/>
</dbReference>
<dbReference type="EMBL" id="JXSX01000001">
    <property type="protein sequence ID" value="KIR66864.1"/>
    <property type="molecule type" value="Genomic_DNA"/>
</dbReference>
<comment type="similarity">
    <text evidence="10">Belongs to the glycosyl hydrolase 10 (cellulase F) family.</text>
</comment>
<comment type="caution">
    <text evidence="13">The sequence shown here is derived from an EMBL/GenBank/DDBJ whole genome shotgun (WGS) entry which is preliminary data.</text>
</comment>
<keyword evidence="5" id="KW-0732">Signal</keyword>
<dbReference type="SUPFAM" id="SSF75005">
    <property type="entry name" value="Arabinanase/levansucrase/invertase"/>
    <property type="match status" value="1"/>
</dbReference>
<proteinExistence type="inferred from homology"/>
<dbReference type="GO" id="GO:0046556">
    <property type="term" value="F:alpha-L-arabinofuranosidase activity"/>
    <property type="evidence" value="ECO:0007669"/>
    <property type="project" value="UniProtKB-EC"/>
</dbReference>
<dbReference type="PROSITE" id="PS51760">
    <property type="entry name" value="GH10_2"/>
    <property type="match status" value="1"/>
</dbReference>
<dbReference type="SMART" id="SM00458">
    <property type="entry name" value="RICIN"/>
    <property type="match status" value="1"/>
</dbReference>
<dbReference type="InterPro" id="IPR035992">
    <property type="entry name" value="Ricin_B-like_lectins"/>
</dbReference>
<evidence type="ECO:0000313" key="14">
    <source>
        <dbReference type="Proteomes" id="UP000032254"/>
    </source>
</evidence>
<dbReference type="Gene3D" id="2.115.10.20">
    <property type="entry name" value="Glycosyl hydrolase domain, family 43"/>
    <property type="match status" value="1"/>
</dbReference>
<evidence type="ECO:0000256" key="2">
    <source>
        <dbReference type="ARBA" id="ARBA00004613"/>
    </source>
</evidence>
<dbReference type="GO" id="GO:0005576">
    <property type="term" value="C:extracellular region"/>
    <property type="evidence" value="ECO:0007669"/>
    <property type="project" value="UniProtKB-SubCell"/>
</dbReference>
<dbReference type="SMART" id="SM00633">
    <property type="entry name" value="Glyco_10"/>
    <property type="match status" value="1"/>
</dbReference>
<dbReference type="SUPFAM" id="SSF50370">
    <property type="entry name" value="Ricin B-like lectins"/>
    <property type="match status" value="1"/>
</dbReference>
<dbReference type="OrthoDB" id="4241492at2"/>
<dbReference type="Gene3D" id="3.20.20.80">
    <property type="entry name" value="Glycosidases"/>
    <property type="match status" value="1"/>
</dbReference>
<comment type="subcellular location">
    <subcellularLocation>
        <location evidence="2">Secreted</location>
    </subcellularLocation>
</comment>
<dbReference type="InterPro" id="IPR017853">
    <property type="entry name" value="GH"/>
</dbReference>
<keyword evidence="3" id="KW-0964">Secreted</keyword>
<evidence type="ECO:0000256" key="4">
    <source>
        <dbReference type="ARBA" id="ARBA00022651"/>
    </source>
</evidence>
<dbReference type="Proteomes" id="UP000032254">
    <property type="component" value="Unassembled WGS sequence"/>
</dbReference>
<dbReference type="Gene3D" id="2.80.10.50">
    <property type="match status" value="2"/>
</dbReference>
<name>A0A0D0X7D9_9ACTN</name>
<dbReference type="PROSITE" id="PS50231">
    <property type="entry name" value="RICIN_B_LECTIN"/>
    <property type="match status" value="1"/>
</dbReference>
<comment type="catalytic activity">
    <reaction evidence="10">
        <text>Endohydrolysis of (1-&gt;4)-beta-D-xylosidic linkages in xylans.</text>
        <dbReference type="EC" id="3.2.1.8"/>
    </reaction>
</comment>
<feature type="compositionally biased region" description="Pro residues" evidence="11">
    <location>
        <begin position="354"/>
        <end position="369"/>
    </location>
</feature>
<evidence type="ECO:0000256" key="11">
    <source>
        <dbReference type="SAM" id="MobiDB-lite"/>
    </source>
</evidence>
<dbReference type="RefSeq" id="WP_043964238.1">
    <property type="nucleotide sequence ID" value="NZ_JXSX01000001.1"/>
</dbReference>
<evidence type="ECO:0000313" key="13">
    <source>
        <dbReference type="EMBL" id="KIR66864.1"/>
    </source>
</evidence>
<dbReference type="CDD" id="cd08987">
    <property type="entry name" value="GH62"/>
    <property type="match status" value="1"/>
</dbReference>
<organism evidence="13 14">
    <name type="scientific">Micromonospora haikouensis</name>
    <dbReference type="NCBI Taxonomy" id="686309"/>
    <lineage>
        <taxon>Bacteria</taxon>
        <taxon>Bacillati</taxon>
        <taxon>Actinomycetota</taxon>
        <taxon>Actinomycetes</taxon>
        <taxon>Micromonosporales</taxon>
        <taxon>Micromonosporaceae</taxon>
        <taxon>Micromonospora</taxon>
    </lineage>
</organism>
<evidence type="ECO:0000256" key="6">
    <source>
        <dbReference type="ARBA" id="ARBA00022801"/>
    </source>
</evidence>